<sequence>MMRTPNLGLIASCLLIFALFSGCASTPDVGVRDDYRSAKVRSVAVVPFYASGTFGMPSANFEPLRLAYQAQAMAWLEEMGFEVIAPDALERHLRERELWEVFDEGVALRGSLHRYFEPVDDQPEPRVEVLTLRTLAEQDALPADTLLVGQIVYHSRGTCRQSPESFTRYARTSSTADAPTGFPRPCVVSHFQAKLIDARTGHTMWFNRMYREFYSRQLNEDITRRNIIHTVADTLGDGSGLTDLLANDTAPSSEASAARPD</sequence>
<comment type="caution">
    <text evidence="2">The sequence shown here is derived from an EMBL/GenBank/DDBJ whole genome shotgun (WGS) entry which is preliminary data.</text>
</comment>
<dbReference type="OrthoDB" id="5498934at2"/>
<organism evidence="2 3">
    <name type="scientific">Lujinxingia vulgaris</name>
    <dbReference type="NCBI Taxonomy" id="2600176"/>
    <lineage>
        <taxon>Bacteria</taxon>
        <taxon>Deltaproteobacteria</taxon>
        <taxon>Bradymonadales</taxon>
        <taxon>Lujinxingiaceae</taxon>
        <taxon>Lujinxingia</taxon>
    </lineage>
</organism>
<dbReference type="AlphaFoldDB" id="A0A5C6X7E6"/>
<evidence type="ECO:0000313" key="2">
    <source>
        <dbReference type="EMBL" id="TXD32500.1"/>
    </source>
</evidence>
<proteinExistence type="predicted"/>
<dbReference type="Proteomes" id="UP000321046">
    <property type="component" value="Unassembled WGS sequence"/>
</dbReference>
<keyword evidence="1" id="KW-0732">Signal</keyword>
<dbReference type="EMBL" id="VOSL01000127">
    <property type="protein sequence ID" value="TXD32500.1"/>
    <property type="molecule type" value="Genomic_DNA"/>
</dbReference>
<feature type="signal peptide" evidence="1">
    <location>
        <begin position="1"/>
        <end position="24"/>
    </location>
</feature>
<evidence type="ECO:0008006" key="4">
    <source>
        <dbReference type="Google" id="ProtNLM"/>
    </source>
</evidence>
<gene>
    <name evidence="2" type="ORF">FRC96_17325</name>
</gene>
<feature type="chain" id="PRO_5022808462" description="Lipoprotein" evidence="1">
    <location>
        <begin position="25"/>
        <end position="261"/>
    </location>
</feature>
<dbReference type="PROSITE" id="PS51257">
    <property type="entry name" value="PROKAR_LIPOPROTEIN"/>
    <property type="match status" value="1"/>
</dbReference>
<accession>A0A5C6X7E6</accession>
<dbReference type="RefSeq" id="WP_146976305.1">
    <property type="nucleotide sequence ID" value="NZ_VOSL01000127.1"/>
</dbReference>
<evidence type="ECO:0000313" key="3">
    <source>
        <dbReference type="Proteomes" id="UP000321046"/>
    </source>
</evidence>
<reference evidence="2 3" key="1">
    <citation type="submission" date="2019-08" db="EMBL/GenBank/DDBJ databases">
        <title>Bradymonadales sp. TMQ2.</title>
        <authorList>
            <person name="Liang Q."/>
        </authorList>
    </citation>
    <scope>NUCLEOTIDE SEQUENCE [LARGE SCALE GENOMIC DNA]</scope>
    <source>
        <strain evidence="2 3">TMQ2</strain>
    </source>
</reference>
<protein>
    <recommendedName>
        <fullName evidence="4">Lipoprotein</fullName>
    </recommendedName>
</protein>
<evidence type="ECO:0000256" key="1">
    <source>
        <dbReference type="SAM" id="SignalP"/>
    </source>
</evidence>
<name>A0A5C6X7E6_9DELT</name>